<dbReference type="Proteomes" id="UP001365128">
    <property type="component" value="Unassembled WGS sequence"/>
</dbReference>
<dbReference type="InterPro" id="IPR036396">
    <property type="entry name" value="Cyt_P450_sf"/>
</dbReference>
<reference evidence="2 3" key="1">
    <citation type="submission" date="2024-04" db="EMBL/GenBank/DDBJ databases">
        <title>Phyllosticta paracitricarpa is synonymous to the EU quarantine fungus P. citricarpa based on phylogenomic analyses.</title>
        <authorList>
            <consortium name="Lawrence Berkeley National Laboratory"/>
            <person name="Van Ingen-Buijs V.A."/>
            <person name="Van Westerhoven A.C."/>
            <person name="Haridas S."/>
            <person name="Skiadas P."/>
            <person name="Martin F."/>
            <person name="Groenewald J.Z."/>
            <person name="Crous P.W."/>
            <person name="Seidl M.F."/>
        </authorList>
    </citation>
    <scope>NUCLEOTIDE SEQUENCE [LARGE SCALE GENOMIC DNA]</scope>
    <source>
        <strain evidence="2 3">CBS 122670</strain>
    </source>
</reference>
<dbReference type="EMBL" id="JBBPDW010000012">
    <property type="protein sequence ID" value="KAK7547733.1"/>
    <property type="molecule type" value="Genomic_DNA"/>
</dbReference>
<dbReference type="PANTHER" id="PTHR24305:SF78">
    <property type="entry name" value="P450, PUTATIVE (EUROFUNG)-RELATED"/>
    <property type="match status" value="1"/>
</dbReference>
<comment type="caution">
    <text evidence="2">The sequence shown here is derived from an EMBL/GenBank/DDBJ whole genome shotgun (WGS) entry which is preliminary data.</text>
</comment>
<gene>
    <name evidence="2" type="ORF">IWX46DRAFT_633473</name>
</gene>
<keyword evidence="1" id="KW-0472">Membrane</keyword>
<feature type="transmembrane region" description="Helical" evidence="1">
    <location>
        <begin position="12"/>
        <end position="35"/>
    </location>
</feature>
<sequence length="502" mass="56290">MLWSSGEGTSRALVTLTGLSIFAVILQVTITFWAFNGGILLSISLHRLFFHPLRKFPGPSELKYHNEVSDMCDKYGDFICTGPRELCIVRKSAVPLLYGPDSKCIKSTWYLQQDVDPKRSSLFMIREPSAHKTRRRAWDKGMSPKALKSYLPRIEKKVELLVEQFASRAQSEKSIDVTLWTALLAFDVMGEVAFSKDFGDVEQGVEQPAIAEMHSHMAFVGTLMHVPWLLNFLGRLRGATGSYGLFFSWCRNQLAEKQKQLDMKGEDPQDIASWLVQEAAAKRSGVTPAGMDQDSRVAIIAGSDSTQATLASALYLLAKYPAVLAKLQEKIDSAMPNGSQDWSYDKIRNIPYLEDVLKETLRLKGPVMVGACRVTPPEGLQVDEVFIPPHTNVSVPNLRIHTDARYYKEPRSFVPERWGEREAEMETAGQPFPAFHLGLFNCAGKNLAMMVLRVTIARIEQSFDVSFPSGETGDHFERDAQDTFGTKLPPMGLRFVPRQPHL</sequence>
<proteinExistence type="predicted"/>
<dbReference type="CDD" id="cd11061">
    <property type="entry name" value="CYP67-like"/>
    <property type="match status" value="1"/>
</dbReference>
<accession>A0ABR1MF95</accession>
<dbReference type="InterPro" id="IPR050121">
    <property type="entry name" value="Cytochrome_P450_monoxygenase"/>
</dbReference>
<keyword evidence="1" id="KW-0812">Transmembrane</keyword>
<name>A0ABR1MF95_9PEZI</name>
<dbReference type="PRINTS" id="PR00463">
    <property type="entry name" value="EP450I"/>
</dbReference>
<dbReference type="Pfam" id="PF00067">
    <property type="entry name" value="p450"/>
    <property type="match status" value="1"/>
</dbReference>
<dbReference type="InterPro" id="IPR001128">
    <property type="entry name" value="Cyt_P450"/>
</dbReference>
<organism evidence="2 3">
    <name type="scientific">Phyllosticta citricarpa</name>
    <dbReference type="NCBI Taxonomy" id="55181"/>
    <lineage>
        <taxon>Eukaryota</taxon>
        <taxon>Fungi</taxon>
        <taxon>Dikarya</taxon>
        <taxon>Ascomycota</taxon>
        <taxon>Pezizomycotina</taxon>
        <taxon>Dothideomycetes</taxon>
        <taxon>Dothideomycetes incertae sedis</taxon>
        <taxon>Botryosphaeriales</taxon>
        <taxon>Phyllostictaceae</taxon>
        <taxon>Phyllosticta</taxon>
    </lineage>
</organism>
<dbReference type="InterPro" id="IPR002401">
    <property type="entry name" value="Cyt_P450_E_grp-I"/>
</dbReference>
<evidence type="ECO:0000256" key="1">
    <source>
        <dbReference type="SAM" id="Phobius"/>
    </source>
</evidence>
<evidence type="ECO:0000313" key="2">
    <source>
        <dbReference type="EMBL" id="KAK7547733.1"/>
    </source>
</evidence>
<keyword evidence="1" id="KW-1133">Transmembrane helix</keyword>
<dbReference type="SUPFAM" id="SSF48264">
    <property type="entry name" value="Cytochrome P450"/>
    <property type="match status" value="1"/>
</dbReference>
<dbReference type="PANTHER" id="PTHR24305">
    <property type="entry name" value="CYTOCHROME P450"/>
    <property type="match status" value="1"/>
</dbReference>
<protein>
    <submittedName>
        <fullName evidence="2">Benzoate 4-monooxygenase cytochrome P450</fullName>
    </submittedName>
</protein>
<evidence type="ECO:0000313" key="3">
    <source>
        <dbReference type="Proteomes" id="UP001365128"/>
    </source>
</evidence>
<keyword evidence="3" id="KW-1185">Reference proteome</keyword>
<dbReference type="Gene3D" id="1.10.630.10">
    <property type="entry name" value="Cytochrome P450"/>
    <property type="match status" value="1"/>
</dbReference>